<dbReference type="AlphaFoldDB" id="A0AA39TS41"/>
<keyword evidence="3" id="KW-1185">Reference proteome</keyword>
<dbReference type="Proteomes" id="UP001175211">
    <property type="component" value="Unassembled WGS sequence"/>
</dbReference>
<comment type="caution">
    <text evidence="2">The sequence shown here is derived from an EMBL/GenBank/DDBJ whole genome shotgun (WGS) entry which is preliminary data.</text>
</comment>
<organism evidence="2 3">
    <name type="scientific">Armillaria tabescens</name>
    <name type="common">Ringless honey mushroom</name>
    <name type="synonym">Agaricus tabescens</name>
    <dbReference type="NCBI Taxonomy" id="1929756"/>
    <lineage>
        <taxon>Eukaryota</taxon>
        <taxon>Fungi</taxon>
        <taxon>Dikarya</taxon>
        <taxon>Basidiomycota</taxon>
        <taxon>Agaricomycotina</taxon>
        <taxon>Agaricomycetes</taxon>
        <taxon>Agaricomycetidae</taxon>
        <taxon>Agaricales</taxon>
        <taxon>Marasmiineae</taxon>
        <taxon>Physalacriaceae</taxon>
        <taxon>Desarmillaria</taxon>
    </lineage>
</organism>
<keyword evidence="1" id="KW-0472">Membrane</keyword>
<sequence length="189" mass="21083">MLKPPFLRIPDAPKPPLHIPRTIFYLTCISLINTPLVLAFSLLDYGVLSLWVNPAACVVTIIFHCSVIALSRRKRDIEDPSYFSTMVVCSYLLAVLWFSAMVITVAVLVTYKGDFTVDSLRRYGLHVSIHTQRLQCVLAAMEFLLMTGIGVSGHLLARKEGDPASWRPPADVKVVHQPVVIQTTFAPTY</sequence>
<dbReference type="GeneID" id="85352530"/>
<reference evidence="2" key="1">
    <citation type="submission" date="2023-06" db="EMBL/GenBank/DDBJ databases">
        <authorList>
            <consortium name="Lawrence Berkeley National Laboratory"/>
            <person name="Ahrendt S."/>
            <person name="Sahu N."/>
            <person name="Indic B."/>
            <person name="Wong-Bajracharya J."/>
            <person name="Merenyi Z."/>
            <person name="Ke H.-M."/>
            <person name="Monk M."/>
            <person name="Kocsube S."/>
            <person name="Drula E."/>
            <person name="Lipzen A."/>
            <person name="Balint B."/>
            <person name="Henrissat B."/>
            <person name="Andreopoulos B."/>
            <person name="Martin F.M."/>
            <person name="Harder C.B."/>
            <person name="Rigling D."/>
            <person name="Ford K.L."/>
            <person name="Foster G.D."/>
            <person name="Pangilinan J."/>
            <person name="Papanicolaou A."/>
            <person name="Barry K."/>
            <person name="LaButti K."/>
            <person name="Viragh M."/>
            <person name="Koriabine M."/>
            <person name="Yan M."/>
            <person name="Riley R."/>
            <person name="Champramary S."/>
            <person name="Plett K.L."/>
            <person name="Tsai I.J."/>
            <person name="Slot J."/>
            <person name="Sipos G."/>
            <person name="Plett J."/>
            <person name="Nagy L.G."/>
            <person name="Grigoriev I.V."/>
        </authorList>
    </citation>
    <scope>NUCLEOTIDE SEQUENCE</scope>
    <source>
        <strain evidence="2">CCBAS 213</strain>
    </source>
</reference>
<evidence type="ECO:0000313" key="2">
    <source>
        <dbReference type="EMBL" id="KAK0461939.1"/>
    </source>
</evidence>
<gene>
    <name evidence="2" type="ORF">EV420DRAFT_137451</name>
</gene>
<proteinExistence type="predicted"/>
<feature type="transmembrane region" description="Helical" evidence="1">
    <location>
        <begin position="82"/>
        <end position="111"/>
    </location>
</feature>
<dbReference type="RefSeq" id="XP_060333677.1">
    <property type="nucleotide sequence ID" value="XM_060468982.1"/>
</dbReference>
<evidence type="ECO:0000256" key="1">
    <source>
        <dbReference type="SAM" id="Phobius"/>
    </source>
</evidence>
<keyword evidence="1" id="KW-0812">Transmembrane</keyword>
<protein>
    <submittedName>
        <fullName evidence="2">Uncharacterized protein</fullName>
    </submittedName>
</protein>
<name>A0AA39TS41_ARMTA</name>
<feature type="transmembrane region" description="Helical" evidence="1">
    <location>
        <begin position="137"/>
        <end position="157"/>
    </location>
</feature>
<keyword evidence="1" id="KW-1133">Transmembrane helix</keyword>
<dbReference type="EMBL" id="JAUEPS010000010">
    <property type="protein sequence ID" value="KAK0461939.1"/>
    <property type="molecule type" value="Genomic_DNA"/>
</dbReference>
<feature type="transmembrane region" description="Helical" evidence="1">
    <location>
        <begin position="49"/>
        <end position="70"/>
    </location>
</feature>
<feature type="transmembrane region" description="Helical" evidence="1">
    <location>
        <begin position="23"/>
        <end position="43"/>
    </location>
</feature>
<evidence type="ECO:0000313" key="3">
    <source>
        <dbReference type="Proteomes" id="UP001175211"/>
    </source>
</evidence>
<accession>A0AA39TS41</accession>